<accession>A0ABT7U939</accession>
<feature type="region of interest" description="Disordered" evidence="1">
    <location>
        <begin position="618"/>
        <end position="641"/>
    </location>
</feature>
<evidence type="ECO:0000256" key="2">
    <source>
        <dbReference type="SAM" id="Phobius"/>
    </source>
</evidence>
<keyword evidence="2" id="KW-0812">Transmembrane</keyword>
<evidence type="ECO:0000256" key="3">
    <source>
        <dbReference type="SAM" id="SignalP"/>
    </source>
</evidence>
<keyword evidence="6" id="KW-1185">Reference proteome</keyword>
<sequence>MKKLLRAVLSFAMIFTMFTIASPKAAAAVGNAAKIGTKEYATLNEAIKAVSDGETITLLRDVTDATGIAVESGKNFTLDFGGHVYTLSGPGAGSTTTETNGFQLLKDSRITFQNGTVNIAPNANNIKRIIQNYADLTLENMRFETMNQVGGEDYALSFNNGTIVFKGTTSIVTSSRDVIAFDICKFSSYPSARVIFDESYTGAIGGKIVYDSPNADTHSLTIAGNGTFASIETTAASAADPAIEIESGTFEDLSALPYLSAGADVTVTLAEDVTEDAVIPADTTVTLDLNGHTITNQADHTIHNYGNLTIEGEGTIDNVSHGRAAVYNELGASALLKGGTYTRSQENGSNSSISGGNSYYNIVNHGDMTIEEGVVVRQDGKFSSLIENGWYNGNQNTTKEPSNMVIHGGTFTGGLNTIKNDDYGKLTINGGTFTNVAQAAVLNWNETTINNGTFVSDQAVILNGKLDDEMDKGKLIINGGSFTAGGDHEVIERMSGGNDDSLTDIRISGGTFSGDVSAYVEAGNKLVETEDGFIVVPNTEGVTLDASEQTLKVGESTTLHATLTPEGAVEELVWTSSDPTIVTVDANGTITAVKEGSATITVTAGAYRAQCEVTVIADEKDPGTSTGEKEPGTDNEGPATSAVAMGGMFASMAVLSGGIVVVLREKRRRNS</sequence>
<dbReference type="InterPro" id="IPR003343">
    <property type="entry name" value="Big_2"/>
</dbReference>
<dbReference type="InterPro" id="IPR008964">
    <property type="entry name" value="Invasin/intimin_cell_adhesion"/>
</dbReference>
<evidence type="ECO:0000313" key="6">
    <source>
        <dbReference type="Proteomes" id="UP001529340"/>
    </source>
</evidence>
<dbReference type="Gene3D" id="2.60.40.1080">
    <property type="match status" value="1"/>
</dbReference>
<evidence type="ECO:0000313" key="5">
    <source>
        <dbReference type="EMBL" id="MDM8156139.1"/>
    </source>
</evidence>
<feature type="chain" id="PRO_5046234015" evidence="3">
    <location>
        <begin position="22"/>
        <end position="671"/>
    </location>
</feature>
<reference evidence="5" key="1">
    <citation type="submission" date="2023-06" db="EMBL/GenBank/DDBJ databases">
        <title>Identification and characterization of horizontal gene transfer across gut microbiota members of farm animals based on homology search.</title>
        <authorList>
            <person name="Schwarzerova J."/>
            <person name="Nykrynova M."/>
            <person name="Jureckova K."/>
            <person name="Cejkova D."/>
            <person name="Rychlik I."/>
        </authorList>
    </citation>
    <scope>NUCLEOTIDE SEQUENCE</scope>
    <source>
        <strain evidence="5">ET39</strain>
    </source>
</reference>
<dbReference type="RefSeq" id="WP_289606612.1">
    <property type="nucleotide sequence ID" value="NZ_JAUDCG010000002.1"/>
</dbReference>
<feature type="domain" description="BIG2" evidence="4">
    <location>
        <begin position="538"/>
        <end position="614"/>
    </location>
</feature>
<keyword evidence="2" id="KW-0472">Membrane</keyword>
<proteinExistence type="predicted"/>
<organism evidence="5 6">
    <name type="scientific">Amedibacillus dolichus</name>
    <dbReference type="NCBI Taxonomy" id="31971"/>
    <lineage>
        <taxon>Bacteria</taxon>
        <taxon>Bacillati</taxon>
        <taxon>Bacillota</taxon>
        <taxon>Erysipelotrichia</taxon>
        <taxon>Erysipelotrichales</taxon>
        <taxon>Erysipelotrichaceae</taxon>
        <taxon>Amedibacillus</taxon>
    </lineage>
</organism>
<dbReference type="Proteomes" id="UP001529340">
    <property type="component" value="Unassembled WGS sequence"/>
</dbReference>
<keyword evidence="3" id="KW-0732">Signal</keyword>
<protein>
    <submittedName>
        <fullName evidence="5">Ig-like domain-containing protein</fullName>
    </submittedName>
</protein>
<dbReference type="SMART" id="SM00635">
    <property type="entry name" value="BID_2"/>
    <property type="match status" value="1"/>
</dbReference>
<comment type="caution">
    <text evidence="5">The sequence shown here is derived from an EMBL/GenBank/DDBJ whole genome shotgun (WGS) entry which is preliminary data.</text>
</comment>
<feature type="transmembrane region" description="Helical" evidence="2">
    <location>
        <begin position="642"/>
        <end position="663"/>
    </location>
</feature>
<name>A0ABT7U939_9FIRM</name>
<feature type="signal peptide" evidence="3">
    <location>
        <begin position="1"/>
        <end position="21"/>
    </location>
</feature>
<keyword evidence="2" id="KW-1133">Transmembrane helix</keyword>
<dbReference type="EMBL" id="JAUDCG010000002">
    <property type="protein sequence ID" value="MDM8156139.1"/>
    <property type="molecule type" value="Genomic_DNA"/>
</dbReference>
<evidence type="ECO:0000259" key="4">
    <source>
        <dbReference type="SMART" id="SM00635"/>
    </source>
</evidence>
<dbReference type="Pfam" id="PF02368">
    <property type="entry name" value="Big_2"/>
    <property type="match status" value="1"/>
</dbReference>
<reference evidence="5" key="2">
    <citation type="submission" date="2023-06" db="EMBL/GenBank/DDBJ databases">
        <authorList>
            <person name="Zeman M."/>
            <person name="Kubasova T."/>
            <person name="Jahodarova E."/>
            <person name="Nykrynova M."/>
            <person name="Rychlik I."/>
        </authorList>
    </citation>
    <scope>NUCLEOTIDE SEQUENCE</scope>
    <source>
        <strain evidence="5">ET39</strain>
    </source>
</reference>
<dbReference type="SUPFAM" id="SSF49373">
    <property type="entry name" value="Invasin/intimin cell-adhesion fragments"/>
    <property type="match status" value="1"/>
</dbReference>
<gene>
    <name evidence="5" type="ORF">QUV96_00635</name>
</gene>
<evidence type="ECO:0000256" key="1">
    <source>
        <dbReference type="SAM" id="MobiDB-lite"/>
    </source>
</evidence>
<feature type="compositionally biased region" description="Basic and acidic residues" evidence="1">
    <location>
        <begin position="618"/>
        <end position="632"/>
    </location>
</feature>